<keyword evidence="4" id="KW-1185">Reference proteome</keyword>
<evidence type="ECO:0000313" key="4">
    <source>
        <dbReference type="Proteomes" id="UP000002494"/>
    </source>
</evidence>
<reference evidence="3" key="1">
    <citation type="submission" date="2024-01" db="EMBL/GenBank/DDBJ databases">
        <title>GRCr8: a new rat reference genome assembly contstructed from accurate long reads and long range scaffolding.</title>
        <authorList>
            <person name="Doris P.A."/>
            <person name="Kalbfleisch T."/>
            <person name="Li K."/>
            <person name="Howe K."/>
            <person name="Wood J."/>
        </authorList>
    </citation>
    <scope>NUCLEOTIDE SEQUENCE [LARGE SCALE GENOMIC DNA]</scope>
    <source>
        <strain evidence="3">Brown Norway</strain>
    </source>
</reference>
<feature type="region of interest" description="Disordered" evidence="1">
    <location>
        <begin position="58"/>
        <end position="85"/>
    </location>
</feature>
<feature type="region of interest" description="Disordered" evidence="1">
    <location>
        <begin position="23"/>
        <end position="42"/>
    </location>
</feature>
<organism evidence="3 4">
    <name type="scientific">Rattus norvegicus</name>
    <name type="common">Rat</name>
    <dbReference type="NCBI Taxonomy" id="10116"/>
    <lineage>
        <taxon>Eukaryota</taxon>
        <taxon>Metazoa</taxon>
        <taxon>Chordata</taxon>
        <taxon>Craniata</taxon>
        <taxon>Vertebrata</taxon>
        <taxon>Euteleostomi</taxon>
        <taxon>Mammalia</taxon>
        <taxon>Eutheria</taxon>
        <taxon>Euarchontoglires</taxon>
        <taxon>Glires</taxon>
        <taxon>Rodentia</taxon>
        <taxon>Myomorpha</taxon>
        <taxon>Muroidea</taxon>
        <taxon>Muridae</taxon>
        <taxon>Murinae</taxon>
        <taxon>Rattus</taxon>
    </lineage>
</organism>
<dbReference type="Proteomes" id="UP000002494">
    <property type="component" value="Chromosome 6"/>
</dbReference>
<proteinExistence type="predicted"/>
<keyword evidence="2" id="KW-0812">Transmembrane</keyword>
<keyword evidence="2" id="KW-1133">Transmembrane helix</keyword>
<sequence>MGAVQPAAENRAAVGGTLSSLLRVDDRWGSPPGKVTHAEPQKSCSKVTDSCQHICQCRPPPPLPPPPPPPPPPRLLSAPAPNSTSCPAEDSWWSGLVIIVAVVCASLVFLTVLVIICYKAIKRKPLRKDENGASVAEYPMSSSPSNKGVDVNAAVV</sequence>
<feature type="compositionally biased region" description="Pro residues" evidence="1">
    <location>
        <begin position="58"/>
        <end position="74"/>
    </location>
</feature>
<reference evidence="3" key="3">
    <citation type="submission" date="2025-09" db="UniProtKB">
        <authorList>
            <consortium name="Ensembl"/>
        </authorList>
    </citation>
    <scope>IDENTIFICATION</scope>
    <source>
        <strain evidence="3">Brown Norway</strain>
    </source>
</reference>
<evidence type="ECO:0000313" key="3">
    <source>
        <dbReference type="Ensembl" id="ENSRNOP00000099579.1"/>
    </source>
</evidence>
<feature type="region of interest" description="Disordered" evidence="1">
    <location>
        <begin position="136"/>
        <end position="156"/>
    </location>
</feature>
<dbReference type="Pfam" id="PF16101">
    <property type="entry name" value="PRIMA1"/>
    <property type="match status" value="1"/>
</dbReference>
<keyword evidence="2" id="KW-0472">Membrane</keyword>
<dbReference type="InterPro" id="IPR029659">
    <property type="entry name" value="PRIMA1"/>
</dbReference>
<evidence type="ECO:0000256" key="1">
    <source>
        <dbReference type="SAM" id="MobiDB-lite"/>
    </source>
</evidence>
<name>A0ABK0KXR8_RAT</name>
<accession>A0ABK0KXR8</accession>
<gene>
    <name evidence="3" type="primary">Prima1</name>
</gene>
<evidence type="ECO:0000256" key="2">
    <source>
        <dbReference type="SAM" id="Phobius"/>
    </source>
</evidence>
<dbReference type="GeneTree" id="ENSGT00390000006240"/>
<protein>
    <submittedName>
        <fullName evidence="3">Proline rich membrane anchor 1</fullName>
    </submittedName>
</protein>
<dbReference type="Ensembl" id="ENSRNOT00000138680.1">
    <property type="protein sequence ID" value="ENSRNOP00000099579.1"/>
    <property type="gene ID" value="ENSRNOG00000008915.9"/>
</dbReference>
<dbReference type="RGD" id="1583978">
    <property type="gene designation" value="Prima1"/>
</dbReference>
<feature type="transmembrane region" description="Helical" evidence="2">
    <location>
        <begin position="92"/>
        <end position="118"/>
    </location>
</feature>
<reference evidence="3" key="2">
    <citation type="submission" date="2025-08" db="UniProtKB">
        <authorList>
            <consortium name="Ensembl"/>
        </authorList>
    </citation>
    <scope>IDENTIFICATION</scope>
    <source>
        <strain evidence="3">Brown Norway</strain>
    </source>
</reference>